<dbReference type="Proteomes" id="UP001196413">
    <property type="component" value="Unassembled WGS sequence"/>
</dbReference>
<evidence type="ECO:0000256" key="2">
    <source>
        <dbReference type="ARBA" id="ARBA00003949"/>
    </source>
</evidence>
<dbReference type="PANTHER" id="PTHR11644:SF2">
    <property type="entry name" value="CYTIDINE DEAMINASE"/>
    <property type="match status" value="1"/>
</dbReference>
<evidence type="ECO:0000256" key="4">
    <source>
        <dbReference type="ARBA" id="ARBA00012783"/>
    </source>
</evidence>
<dbReference type="Gene3D" id="3.40.140.10">
    <property type="entry name" value="Cytidine Deaminase, domain 2"/>
    <property type="match status" value="1"/>
</dbReference>
<dbReference type="NCBIfam" id="TIGR01354">
    <property type="entry name" value="cyt_deam_tetra"/>
    <property type="match status" value="1"/>
</dbReference>
<evidence type="ECO:0000256" key="1">
    <source>
        <dbReference type="ARBA" id="ARBA00001947"/>
    </source>
</evidence>
<dbReference type="GO" id="GO:0004126">
    <property type="term" value="F:cytidine deaminase activity"/>
    <property type="evidence" value="ECO:0007669"/>
    <property type="project" value="UniProtKB-UniRule"/>
</dbReference>
<dbReference type="FunFam" id="3.40.140.10:FF:000008">
    <property type="entry name" value="Cytidine deaminase"/>
    <property type="match status" value="1"/>
</dbReference>
<dbReference type="InterPro" id="IPR016193">
    <property type="entry name" value="Cytidine_deaminase-like"/>
</dbReference>
<evidence type="ECO:0000256" key="12">
    <source>
        <dbReference type="PIRSR" id="PIRSR606262-3"/>
    </source>
</evidence>
<dbReference type="GO" id="GO:0042802">
    <property type="term" value="F:identical protein binding"/>
    <property type="evidence" value="ECO:0007669"/>
    <property type="project" value="UniProtKB-ARBA"/>
</dbReference>
<evidence type="ECO:0000256" key="9">
    <source>
        <dbReference type="ARBA" id="ARBA00049558"/>
    </source>
</evidence>
<dbReference type="AlphaFoldDB" id="A0AAD5QYE5"/>
<feature type="binding site" evidence="12">
    <location>
        <position position="91"/>
    </location>
    <ligand>
        <name>Zn(2+)</name>
        <dbReference type="ChEBI" id="CHEBI:29105"/>
        <note>catalytic</note>
    </ligand>
</feature>
<keyword evidence="6 13" id="KW-0378">Hydrolase</keyword>
<comment type="cofactor">
    <cofactor evidence="1 12 13">
        <name>Zn(2+)</name>
        <dbReference type="ChEBI" id="CHEBI:29105"/>
    </cofactor>
</comment>
<reference evidence="15" key="1">
    <citation type="submission" date="2021-06" db="EMBL/GenBank/DDBJ databases">
        <title>Parelaphostrongylus tenuis whole genome reference sequence.</title>
        <authorList>
            <person name="Garwood T.J."/>
            <person name="Larsen P.A."/>
            <person name="Fountain-Jones N.M."/>
            <person name="Garbe J.R."/>
            <person name="Macchietto M.G."/>
            <person name="Kania S.A."/>
            <person name="Gerhold R.W."/>
            <person name="Richards J.E."/>
            <person name="Wolf T.M."/>
        </authorList>
    </citation>
    <scope>NUCLEOTIDE SEQUENCE</scope>
    <source>
        <strain evidence="15">MNPRO001-30</strain>
        <tissue evidence="15">Meninges</tissue>
    </source>
</reference>
<dbReference type="Pfam" id="PF00383">
    <property type="entry name" value="dCMP_cyt_deam_1"/>
    <property type="match status" value="1"/>
</dbReference>
<name>A0AAD5QYE5_PARTN</name>
<protein>
    <recommendedName>
        <fullName evidence="4 13">Cytidine deaminase</fullName>
        <ecNumber evidence="4 13">3.5.4.5</ecNumber>
    </recommendedName>
    <alternativeName>
        <fullName evidence="8 13">Cytidine aminohydrolase</fullName>
    </alternativeName>
</protein>
<evidence type="ECO:0000256" key="5">
    <source>
        <dbReference type="ARBA" id="ARBA00022723"/>
    </source>
</evidence>
<feature type="binding site" evidence="12">
    <location>
        <position position="55"/>
    </location>
    <ligand>
        <name>Zn(2+)</name>
        <dbReference type="ChEBI" id="CHEBI:29105"/>
        <note>catalytic</note>
    </ligand>
</feature>
<evidence type="ECO:0000256" key="6">
    <source>
        <dbReference type="ARBA" id="ARBA00022801"/>
    </source>
</evidence>
<dbReference type="InterPro" id="IPR006262">
    <property type="entry name" value="Cyt_deam_tetra"/>
</dbReference>
<evidence type="ECO:0000256" key="11">
    <source>
        <dbReference type="PIRSR" id="PIRSR606262-2"/>
    </source>
</evidence>
<comment type="caution">
    <text evidence="15">The sequence shown here is derived from an EMBL/GenBank/DDBJ whole genome shotgun (WGS) entry which is preliminary data.</text>
</comment>
<evidence type="ECO:0000259" key="14">
    <source>
        <dbReference type="PROSITE" id="PS51747"/>
    </source>
</evidence>
<organism evidence="15 16">
    <name type="scientific">Parelaphostrongylus tenuis</name>
    <name type="common">Meningeal worm</name>
    <dbReference type="NCBI Taxonomy" id="148309"/>
    <lineage>
        <taxon>Eukaryota</taxon>
        <taxon>Metazoa</taxon>
        <taxon>Ecdysozoa</taxon>
        <taxon>Nematoda</taxon>
        <taxon>Chromadorea</taxon>
        <taxon>Rhabditida</taxon>
        <taxon>Rhabditina</taxon>
        <taxon>Rhabditomorpha</taxon>
        <taxon>Strongyloidea</taxon>
        <taxon>Metastrongylidae</taxon>
        <taxon>Parelaphostrongylus</taxon>
    </lineage>
</organism>
<dbReference type="GO" id="GO:0008270">
    <property type="term" value="F:zinc ion binding"/>
    <property type="evidence" value="ECO:0007669"/>
    <property type="project" value="UniProtKB-UniRule"/>
</dbReference>
<dbReference type="SUPFAM" id="SSF53927">
    <property type="entry name" value="Cytidine deaminase-like"/>
    <property type="match status" value="1"/>
</dbReference>
<evidence type="ECO:0000256" key="10">
    <source>
        <dbReference type="PIRSR" id="PIRSR606262-1"/>
    </source>
</evidence>
<accession>A0AAD5QYE5</accession>
<evidence type="ECO:0000313" key="16">
    <source>
        <dbReference type="Proteomes" id="UP001196413"/>
    </source>
</evidence>
<dbReference type="GO" id="GO:0005829">
    <property type="term" value="C:cytosol"/>
    <property type="evidence" value="ECO:0007669"/>
    <property type="project" value="TreeGrafter"/>
</dbReference>
<dbReference type="EC" id="3.5.4.5" evidence="4 13"/>
<dbReference type="InterPro" id="IPR050202">
    <property type="entry name" value="Cyt/Deoxycyt_deaminase"/>
</dbReference>
<sequence length="141" mass="15144">MGVTNEDLLQMARDVMKNAYCPYSKFPVGAALLTDDDAVILGVNCENASYGGTICAERTALTSALAQGYRKFKAIAIAAELDEPCPPCGICRQFLAEFGDYKVISGSSINKEILCTSTLSILPQAFTPAMLEKHTVDSHES</sequence>
<dbReference type="CDD" id="cd01283">
    <property type="entry name" value="cytidine_deaminase"/>
    <property type="match status" value="1"/>
</dbReference>
<evidence type="ECO:0000256" key="3">
    <source>
        <dbReference type="ARBA" id="ARBA00006576"/>
    </source>
</evidence>
<gene>
    <name evidence="15" type="ORF">KIN20_026559</name>
</gene>
<dbReference type="PROSITE" id="PS51747">
    <property type="entry name" value="CYT_DCMP_DEAMINASES_2"/>
    <property type="match status" value="1"/>
</dbReference>
<dbReference type="EMBL" id="JAHQIW010005451">
    <property type="protein sequence ID" value="KAJ1366044.1"/>
    <property type="molecule type" value="Genomic_DNA"/>
</dbReference>
<keyword evidence="5 12" id="KW-0479">Metal-binding</keyword>
<dbReference type="InterPro" id="IPR016192">
    <property type="entry name" value="APOBEC/CMP_deaminase_Zn-bd"/>
</dbReference>
<dbReference type="NCBIfam" id="NF004064">
    <property type="entry name" value="PRK05578.1"/>
    <property type="match status" value="1"/>
</dbReference>
<dbReference type="GO" id="GO:0072527">
    <property type="term" value="P:pyrimidine-containing compound metabolic process"/>
    <property type="evidence" value="ECO:0007669"/>
    <property type="project" value="UniProtKB-ARBA"/>
</dbReference>
<comment type="function">
    <text evidence="2 13">This enzyme scavenges exogenous and endogenous cytidine and 2'-deoxycytidine for UMP synthesis.</text>
</comment>
<dbReference type="GO" id="GO:0055086">
    <property type="term" value="P:nucleobase-containing small molecule metabolic process"/>
    <property type="evidence" value="ECO:0007669"/>
    <property type="project" value="UniProtKB-ARBA"/>
</dbReference>
<dbReference type="PANTHER" id="PTHR11644">
    <property type="entry name" value="CYTIDINE DEAMINASE"/>
    <property type="match status" value="1"/>
</dbReference>
<evidence type="ECO:0000256" key="8">
    <source>
        <dbReference type="ARBA" id="ARBA00032005"/>
    </source>
</evidence>
<comment type="catalytic activity">
    <reaction evidence="9 13">
        <text>cytidine + H2O + H(+) = uridine + NH4(+)</text>
        <dbReference type="Rhea" id="RHEA:16069"/>
        <dbReference type="ChEBI" id="CHEBI:15377"/>
        <dbReference type="ChEBI" id="CHEBI:15378"/>
        <dbReference type="ChEBI" id="CHEBI:16704"/>
        <dbReference type="ChEBI" id="CHEBI:17562"/>
        <dbReference type="ChEBI" id="CHEBI:28938"/>
        <dbReference type="EC" id="3.5.4.5"/>
    </reaction>
</comment>
<proteinExistence type="inferred from homology"/>
<evidence type="ECO:0000313" key="15">
    <source>
        <dbReference type="EMBL" id="KAJ1366044.1"/>
    </source>
</evidence>
<feature type="active site" description="Proton donor" evidence="10">
    <location>
        <position position="57"/>
    </location>
</feature>
<comment type="similarity">
    <text evidence="3 13">Belongs to the cytidine and deoxycytidylate deaminase family.</text>
</comment>
<feature type="binding site" evidence="12">
    <location>
        <position position="88"/>
    </location>
    <ligand>
        <name>Zn(2+)</name>
        <dbReference type="ChEBI" id="CHEBI:29105"/>
        <note>catalytic</note>
    </ligand>
</feature>
<feature type="domain" description="CMP/dCMP-type deaminase" evidence="14">
    <location>
        <begin position="3"/>
        <end position="129"/>
    </location>
</feature>
<keyword evidence="16" id="KW-1185">Reference proteome</keyword>
<feature type="binding site" evidence="11">
    <location>
        <begin position="44"/>
        <end position="50"/>
    </location>
    <ligand>
        <name>substrate</name>
    </ligand>
</feature>
<evidence type="ECO:0000256" key="13">
    <source>
        <dbReference type="RuleBase" id="RU364006"/>
    </source>
</evidence>
<dbReference type="PROSITE" id="PS00903">
    <property type="entry name" value="CYT_DCMP_DEAMINASES_1"/>
    <property type="match status" value="1"/>
</dbReference>
<evidence type="ECO:0000256" key="7">
    <source>
        <dbReference type="ARBA" id="ARBA00022833"/>
    </source>
</evidence>
<keyword evidence="7 12" id="KW-0862">Zinc</keyword>
<dbReference type="InterPro" id="IPR002125">
    <property type="entry name" value="CMP_dCMP_dom"/>
</dbReference>
<comment type="catalytic activity">
    <reaction evidence="13">
        <text>2'-deoxycytidine + H2O + H(+) = 2'-deoxyuridine + NH4(+)</text>
        <dbReference type="Rhea" id="RHEA:13433"/>
        <dbReference type="ChEBI" id="CHEBI:15377"/>
        <dbReference type="ChEBI" id="CHEBI:15378"/>
        <dbReference type="ChEBI" id="CHEBI:15698"/>
        <dbReference type="ChEBI" id="CHEBI:16450"/>
        <dbReference type="ChEBI" id="CHEBI:28938"/>
        <dbReference type="EC" id="3.5.4.5"/>
    </reaction>
</comment>